<dbReference type="PANTHER" id="PTHR45737:SF4">
    <property type="entry name" value="VON WILLEBRAND DOMAIN PROTEIN (AFU_ORTHOLOGUE AFUA_4G01160)"/>
    <property type="match status" value="1"/>
</dbReference>
<dbReference type="PROSITE" id="PS51468">
    <property type="entry name" value="VIT"/>
    <property type="match status" value="1"/>
</dbReference>
<dbReference type="SMART" id="SM00609">
    <property type="entry name" value="VIT"/>
    <property type="match status" value="1"/>
</dbReference>
<evidence type="ECO:0000259" key="2">
    <source>
        <dbReference type="PROSITE" id="PS50234"/>
    </source>
</evidence>
<dbReference type="Proteomes" id="UP000244855">
    <property type="component" value="Unassembled WGS sequence"/>
</dbReference>
<protein>
    <recommendedName>
        <fullName evidence="6">VIT-domain-containing protein</fullName>
    </recommendedName>
</protein>
<dbReference type="InterPro" id="IPR013694">
    <property type="entry name" value="VIT"/>
</dbReference>
<dbReference type="SUPFAM" id="SSF53300">
    <property type="entry name" value="vWA-like"/>
    <property type="match status" value="1"/>
</dbReference>
<evidence type="ECO:0000259" key="3">
    <source>
        <dbReference type="PROSITE" id="PS51468"/>
    </source>
</evidence>
<organism evidence="4 5">
    <name type="scientific">Periconia macrospinosa</name>
    <dbReference type="NCBI Taxonomy" id="97972"/>
    <lineage>
        <taxon>Eukaryota</taxon>
        <taxon>Fungi</taxon>
        <taxon>Dikarya</taxon>
        <taxon>Ascomycota</taxon>
        <taxon>Pezizomycotina</taxon>
        <taxon>Dothideomycetes</taxon>
        <taxon>Pleosporomycetidae</taxon>
        <taxon>Pleosporales</taxon>
        <taxon>Massarineae</taxon>
        <taxon>Periconiaceae</taxon>
        <taxon>Periconia</taxon>
    </lineage>
</organism>
<dbReference type="OrthoDB" id="1729737at2759"/>
<dbReference type="EMBL" id="KZ805340">
    <property type="protein sequence ID" value="PVI02695.1"/>
    <property type="molecule type" value="Genomic_DNA"/>
</dbReference>
<feature type="region of interest" description="Disordered" evidence="1">
    <location>
        <begin position="888"/>
        <end position="915"/>
    </location>
</feature>
<dbReference type="PANTHER" id="PTHR45737">
    <property type="entry name" value="VON WILLEBRAND FACTOR A DOMAIN-CONTAINING PROTEIN 5A"/>
    <property type="match status" value="1"/>
</dbReference>
<dbReference type="SMART" id="SM00327">
    <property type="entry name" value="VWA"/>
    <property type="match status" value="1"/>
</dbReference>
<dbReference type="AlphaFoldDB" id="A0A2V1DZP2"/>
<name>A0A2V1DZP2_9PLEO</name>
<feature type="domain" description="VWFA" evidence="2">
    <location>
        <begin position="344"/>
        <end position="525"/>
    </location>
</feature>
<sequence length="915" mass="100902">MSIFPGISFRYDPREPFPPEFLQVDAGTAIAPHRHPPNRLLCRSAGGKPPIETTSDTVWKEGEQVEGFLPPLSAAVKVQIVHDTANFVITHRFCNQSNVMLQGTYQFPLPLEATVTGFNCRVEPNKIIRGEVKAKEDARRDFENAVQNGRIGGLLEQQTADIFTTTLGNIPANTKMRAELSFVCLLKHRIQANEELFTLTLPTYIAPRYGAPPPGVKTSVEGPKSLSVQVDLLTTEKLVSISSDTHAIAVEKGSGQRPCQRWEDFASHDDEQVYDARVASIQLEGCTALDRDLILDVRTALSSDGEVPHACLEVHSTFKNHKAVMLTVPPEFMLQTETTDRNGEVIFVADRSGSMSDKMASLKSAMMFFINGIPYGRPFNIWCFGSSFTSMWTHSRPLSEESKNEATTYVQQQFDSNMGGTEILSALQAATQSRNPHAEMDVIVLTDGEVWRASDTIDFVKQTSQRSEGMVRFFSLGIGTAVSHELVEGIARAGGGYADIITSASHGGWEDRTVAVLKAALTGHIGSFQVELSWKEGSVADGLPAVEYEQSPINPSTMSPFVRNRLYLLFDCEDAKNDLEAIILKASGSNGAQVTKRINVIKLTQPDSTIHKLAARALLRDLEQGNSKFHAQKSSEYSLDLEQHVRNEAVKLGCKWSLVSMWTSLVAVEEVCDADNEIKKHHLGIATVSEKPWDQLFQSRKPLFAGARLNREILYSPLSLRSFRKAAGGFNFKTRCAPASPPLIPRSASCTEKTTEVKVAEDFIRTILPFQTANGKFIFQQVVAIEKQLGPSFMNVVSELAAERVDVDKAVTAAFIALLEKHFHNCQPLWQLMVRKANEYLTANCTEHGTLLQKARDLVESVEIAPGNMESKGADADTSIELEVAPVSQDVTPGSRRTQHQLPGPNRLEPAKFGM</sequence>
<dbReference type="PROSITE" id="PS50234">
    <property type="entry name" value="VWFA"/>
    <property type="match status" value="1"/>
</dbReference>
<evidence type="ECO:0008006" key="6">
    <source>
        <dbReference type="Google" id="ProtNLM"/>
    </source>
</evidence>
<feature type="domain" description="VIT" evidence="3">
    <location>
        <begin position="55"/>
        <end position="184"/>
    </location>
</feature>
<keyword evidence="5" id="KW-1185">Reference proteome</keyword>
<dbReference type="InterPro" id="IPR002035">
    <property type="entry name" value="VWF_A"/>
</dbReference>
<dbReference type="Pfam" id="PF08487">
    <property type="entry name" value="VIT"/>
    <property type="match status" value="1"/>
</dbReference>
<evidence type="ECO:0000313" key="4">
    <source>
        <dbReference type="EMBL" id="PVI02695.1"/>
    </source>
</evidence>
<evidence type="ECO:0000256" key="1">
    <source>
        <dbReference type="SAM" id="MobiDB-lite"/>
    </source>
</evidence>
<gene>
    <name evidence="4" type="ORF">DM02DRAFT_559452</name>
</gene>
<accession>A0A2V1DZP2</accession>
<dbReference type="STRING" id="97972.A0A2V1DZP2"/>
<dbReference type="Gene3D" id="3.40.50.410">
    <property type="entry name" value="von Willebrand factor, type A domain"/>
    <property type="match status" value="1"/>
</dbReference>
<evidence type="ECO:0000313" key="5">
    <source>
        <dbReference type="Proteomes" id="UP000244855"/>
    </source>
</evidence>
<dbReference type="Pfam" id="PF13768">
    <property type="entry name" value="VWA_3"/>
    <property type="match status" value="1"/>
</dbReference>
<proteinExistence type="predicted"/>
<dbReference type="InterPro" id="IPR036465">
    <property type="entry name" value="vWFA_dom_sf"/>
</dbReference>
<reference evidence="4 5" key="1">
    <citation type="journal article" date="2018" name="Sci. Rep.">
        <title>Comparative genomics provides insights into the lifestyle and reveals functional heterogeneity of dark septate endophytic fungi.</title>
        <authorList>
            <person name="Knapp D.G."/>
            <person name="Nemeth J.B."/>
            <person name="Barry K."/>
            <person name="Hainaut M."/>
            <person name="Henrissat B."/>
            <person name="Johnson J."/>
            <person name="Kuo A."/>
            <person name="Lim J.H.P."/>
            <person name="Lipzen A."/>
            <person name="Nolan M."/>
            <person name="Ohm R.A."/>
            <person name="Tamas L."/>
            <person name="Grigoriev I.V."/>
            <person name="Spatafora J.W."/>
            <person name="Nagy L.G."/>
            <person name="Kovacs G.M."/>
        </authorList>
    </citation>
    <scope>NUCLEOTIDE SEQUENCE [LARGE SCALE GENOMIC DNA]</scope>
    <source>
        <strain evidence="4 5">DSE2036</strain>
    </source>
</reference>